<comment type="caution">
    <text evidence="1">The sequence shown here is derived from an EMBL/GenBank/DDBJ whole genome shotgun (WGS) entry which is preliminary data.</text>
</comment>
<reference evidence="1 2" key="1">
    <citation type="submission" date="2023-07" db="EMBL/GenBank/DDBJ databases">
        <title>Sorghum-associated microbial communities from plants grown in Nebraska, USA.</title>
        <authorList>
            <person name="Schachtman D."/>
        </authorList>
    </citation>
    <scope>NUCLEOTIDE SEQUENCE [LARGE SCALE GENOMIC DNA]</scope>
    <source>
        <strain evidence="1 2">CC258</strain>
    </source>
</reference>
<protein>
    <submittedName>
        <fullName evidence="1">Uncharacterized protein</fullName>
    </submittedName>
</protein>
<evidence type="ECO:0000313" key="1">
    <source>
        <dbReference type="EMBL" id="MDR6549073.1"/>
    </source>
</evidence>
<evidence type="ECO:0000313" key="2">
    <source>
        <dbReference type="Proteomes" id="UP001267290"/>
    </source>
</evidence>
<proteinExistence type="predicted"/>
<keyword evidence="2" id="KW-1185">Reference proteome</keyword>
<sequence length="55" mass="6809">MRRFPLILEEQEITKTAQNVSNECLFEIYFECKQLILTLMQNRYYTLKVWKEKFS</sequence>
<gene>
    <name evidence="1" type="ORF">J2736_000256</name>
</gene>
<organism evidence="1 2">
    <name type="scientific">Paenibacillus qinlingensis</name>
    <dbReference type="NCBI Taxonomy" id="1837343"/>
    <lineage>
        <taxon>Bacteria</taxon>
        <taxon>Bacillati</taxon>
        <taxon>Bacillota</taxon>
        <taxon>Bacilli</taxon>
        <taxon>Bacillales</taxon>
        <taxon>Paenibacillaceae</taxon>
        <taxon>Paenibacillus</taxon>
    </lineage>
</organism>
<dbReference type="Proteomes" id="UP001267290">
    <property type="component" value="Unassembled WGS sequence"/>
</dbReference>
<accession>A0ABU1NNU1</accession>
<dbReference type="EMBL" id="JAVDSB010000001">
    <property type="protein sequence ID" value="MDR6549073.1"/>
    <property type="molecule type" value="Genomic_DNA"/>
</dbReference>
<name>A0ABU1NNU1_9BACL</name>